<dbReference type="InterPro" id="IPR011256">
    <property type="entry name" value="Reg_factor_effector_dom_sf"/>
</dbReference>
<comment type="caution">
    <text evidence="2">The sequence shown here is derived from an EMBL/GenBank/DDBJ whole genome shotgun (WGS) entry which is preliminary data.</text>
</comment>
<dbReference type="Proteomes" id="UP000295416">
    <property type="component" value="Unassembled WGS sequence"/>
</dbReference>
<evidence type="ECO:0000313" key="2">
    <source>
        <dbReference type="EMBL" id="TCP22324.1"/>
    </source>
</evidence>
<dbReference type="InterPro" id="IPR010499">
    <property type="entry name" value="AraC_E-bd"/>
</dbReference>
<name>A0A4R2NM64_9BACL</name>
<dbReference type="Gene3D" id="3.20.80.10">
    <property type="entry name" value="Regulatory factor, effector binding domain"/>
    <property type="match status" value="1"/>
</dbReference>
<proteinExistence type="predicted"/>
<reference evidence="2 3" key="1">
    <citation type="submission" date="2019-03" db="EMBL/GenBank/DDBJ databases">
        <title>Genomic Encyclopedia of Type Strains, Phase IV (KMG-IV): sequencing the most valuable type-strain genomes for metagenomic binning, comparative biology and taxonomic classification.</title>
        <authorList>
            <person name="Goeker M."/>
        </authorList>
    </citation>
    <scope>NUCLEOTIDE SEQUENCE [LARGE SCALE GENOMIC DNA]</scope>
    <source>
        <strain evidence="2 3">DSM 19377</strain>
    </source>
</reference>
<gene>
    <name evidence="2" type="ORF">EV207_13611</name>
</gene>
<dbReference type="SUPFAM" id="SSF55136">
    <property type="entry name" value="Probable bacterial effector-binding domain"/>
    <property type="match status" value="1"/>
</dbReference>
<dbReference type="InterPro" id="IPR029441">
    <property type="entry name" value="Cass2"/>
</dbReference>
<dbReference type="EMBL" id="SLXK01000036">
    <property type="protein sequence ID" value="TCP22324.1"/>
    <property type="molecule type" value="Genomic_DNA"/>
</dbReference>
<organism evidence="2 3">
    <name type="scientific">Scopulibacillus darangshiensis</name>
    <dbReference type="NCBI Taxonomy" id="442528"/>
    <lineage>
        <taxon>Bacteria</taxon>
        <taxon>Bacillati</taxon>
        <taxon>Bacillota</taxon>
        <taxon>Bacilli</taxon>
        <taxon>Bacillales</taxon>
        <taxon>Sporolactobacillaceae</taxon>
        <taxon>Scopulibacillus</taxon>
    </lineage>
</organism>
<dbReference type="RefSeq" id="WP_132747552.1">
    <property type="nucleotide sequence ID" value="NZ_SLXK01000036.1"/>
</dbReference>
<dbReference type="InterPro" id="IPR053182">
    <property type="entry name" value="YobU-like_regulator"/>
</dbReference>
<dbReference type="OrthoDB" id="9801008at2"/>
<dbReference type="AlphaFoldDB" id="A0A4R2NM64"/>
<keyword evidence="3" id="KW-1185">Reference proteome</keyword>
<accession>A0A4R2NM64</accession>
<evidence type="ECO:0000259" key="1">
    <source>
        <dbReference type="SMART" id="SM00871"/>
    </source>
</evidence>
<evidence type="ECO:0000313" key="3">
    <source>
        <dbReference type="Proteomes" id="UP000295416"/>
    </source>
</evidence>
<dbReference type="PANTHER" id="PTHR36444">
    <property type="entry name" value="TRANSCRIPTIONAL REGULATOR PROTEIN YOBU-RELATED"/>
    <property type="match status" value="1"/>
</dbReference>
<feature type="domain" description="AraC effector-binding" evidence="1">
    <location>
        <begin position="1"/>
        <end position="160"/>
    </location>
</feature>
<protein>
    <submittedName>
        <fullName evidence="2">Putative transcriptional regulator YdeE</fullName>
    </submittedName>
</protein>
<sequence>MKPKIVTKDAFHIHGIGVRTCNEGESGYDGVIPKLWGQFYDQKIVEKIPSRPCQNIIALYTDYEDGVSGHYTIMIGAETYSPEEVSEGLIAKTVPSAKYIIFTSNKGEISKVVPETWQSIWTFFNDDSSYKRAYTGDFELYDTRSHDPNNAEIDIYIAVK</sequence>
<dbReference type="Pfam" id="PF14526">
    <property type="entry name" value="Cass2"/>
    <property type="match status" value="1"/>
</dbReference>
<dbReference type="SMART" id="SM00871">
    <property type="entry name" value="AraC_E_bind"/>
    <property type="match status" value="1"/>
</dbReference>
<dbReference type="PANTHER" id="PTHR36444:SF2">
    <property type="entry name" value="TRANSCRIPTIONAL REGULATOR PROTEIN YOBU-RELATED"/>
    <property type="match status" value="1"/>
</dbReference>